<name>A0ACB8MY63_CITSI</name>
<comment type="caution">
    <text evidence="1">The sequence shown here is derived from an EMBL/GenBank/DDBJ whole genome shotgun (WGS) entry which is preliminary data.</text>
</comment>
<protein>
    <submittedName>
        <fullName evidence="1">F-box/FBD/LRR-repeat protein</fullName>
    </submittedName>
</protein>
<keyword evidence="2" id="KW-1185">Reference proteome</keyword>
<gene>
    <name evidence="1" type="ORF">KPL71_003526</name>
</gene>
<dbReference type="Proteomes" id="UP000829398">
    <property type="component" value="Chromosome 2"/>
</dbReference>
<reference evidence="2" key="1">
    <citation type="journal article" date="2023" name="Hortic. Res.">
        <title>A chromosome-level phased genome enabling allele-level studies in sweet orange: a case study on citrus Huanglongbing tolerance.</title>
        <authorList>
            <person name="Wu B."/>
            <person name="Yu Q."/>
            <person name="Deng Z."/>
            <person name="Duan Y."/>
            <person name="Luo F."/>
            <person name="Gmitter F. Jr."/>
        </authorList>
    </citation>
    <scope>NUCLEOTIDE SEQUENCE [LARGE SCALE GENOMIC DNA]</scope>
    <source>
        <strain evidence="2">cv. Valencia</strain>
    </source>
</reference>
<sequence length="440" mass="49755">MNGRLAVTLENPKILRLSEGGHDDARSEGGHDDASEGIDRISNLPESILHHIFSLVDDTLDVITASAVSRKWRYIWLSMPSLTFSTFHKIWSDKRKTLSSHKVNEEFKDFVNWVLMSQNSSITVQSFCLCGYIHESDDYTLYRWMSVLADRKLQELGLMVFSDGPVELPHFLVSCESLVYFKFVFGLHEVLKLPSSAGFVGLNMLSLMNVKLLDCVSFRTFISNCPVLEHLNLLACVFSDMKILDIASVSLKSLVIDNSYPDPGGDGLRNCELKVTCPGLVSFYYNSPLAKDFLLQDLNSLEDIFLSIDSLTEYGVVNDCHHIMHKVFKGISNITVLKLPAALEMYETVEFSVEDIPSPSVTYHLKMVELLEVRGGKNELEFMRFLLKHGRALDRMSISWAADIKDPKDITSEIMKFPRTSSTVVLKFLQLESEVDVSRL</sequence>
<evidence type="ECO:0000313" key="1">
    <source>
        <dbReference type="EMBL" id="KAH9790818.1"/>
    </source>
</evidence>
<dbReference type="EMBL" id="CM039171">
    <property type="protein sequence ID" value="KAH9790818.1"/>
    <property type="molecule type" value="Genomic_DNA"/>
</dbReference>
<organism evidence="1 2">
    <name type="scientific">Citrus sinensis</name>
    <name type="common">Sweet orange</name>
    <name type="synonym">Citrus aurantium var. sinensis</name>
    <dbReference type="NCBI Taxonomy" id="2711"/>
    <lineage>
        <taxon>Eukaryota</taxon>
        <taxon>Viridiplantae</taxon>
        <taxon>Streptophyta</taxon>
        <taxon>Embryophyta</taxon>
        <taxon>Tracheophyta</taxon>
        <taxon>Spermatophyta</taxon>
        <taxon>Magnoliopsida</taxon>
        <taxon>eudicotyledons</taxon>
        <taxon>Gunneridae</taxon>
        <taxon>Pentapetalae</taxon>
        <taxon>rosids</taxon>
        <taxon>malvids</taxon>
        <taxon>Sapindales</taxon>
        <taxon>Rutaceae</taxon>
        <taxon>Aurantioideae</taxon>
        <taxon>Citrus</taxon>
    </lineage>
</organism>
<proteinExistence type="predicted"/>
<evidence type="ECO:0000313" key="2">
    <source>
        <dbReference type="Proteomes" id="UP000829398"/>
    </source>
</evidence>
<accession>A0ACB8MY63</accession>